<dbReference type="PANTHER" id="PTHR10800">
    <property type="entry name" value="PULMONARY SURFACTANT-ASSOCIATED PROTEIN C"/>
    <property type="match status" value="1"/>
</dbReference>
<feature type="domain" description="BRICHOS" evidence="5">
    <location>
        <begin position="394"/>
        <end position="490"/>
    </location>
</feature>
<name>C3YCY5_BRAFL</name>
<keyword evidence="4" id="KW-0812">Transmembrane</keyword>
<keyword evidence="4" id="KW-1133">Transmembrane helix</keyword>
<proteinExistence type="predicted"/>
<dbReference type="AlphaFoldDB" id="C3YCY5"/>
<dbReference type="InterPro" id="IPR007084">
    <property type="entry name" value="BRICHOS_dom"/>
</dbReference>
<feature type="transmembrane region" description="Helical" evidence="4">
    <location>
        <begin position="42"/>
        <end position="66"/>
    </location>
</feature>
<evidence type="ECO:0000313" key="6">
    <source>
        <dbReference type="EMBL" id="EEN61936.1"/>
    </source>
</evidence>
<dbReference type="InParanoid" id="C3YCY5"/>
<evidence type="ECO:0000256" key="3">
    <source>
        <dbReference type="SAM" id="MobiDB-lite"/>
    </source>
</evidence>
<dbReference type="GO" id="GO:0007585">
    <property type="term" value="P:respiratory gaseous exchange by respiratory system"/>
    <property type="evidence" value="ECO:0007669"/>
    <property type="project" value="InterPro"/>
</dbReference>
<evidence type="ECO:0000259" key="5">
    <source>
        <dbReference type="PROSITE" id="PS50869"/>
    </source>
</evidence>
<organism>
    <name type="scientific">Branchiostoma floridae</name>
    <name type="common">Florida lancelet</name>
    <name type="synonym">Amphioxus</name>
    <dbReference type="NCBI Taxonomy" id="7739"/>
    <lineage>
        <taxon>Eukaryota</taxon>
        <taxon>Metazoa</taxon>
        <taxon>Chordata</taxon>
        <taxon>Cephalochordata</taxon>
        <taxon>Leptocardii</taxon>
        <taxon>Amphioxiformes</taxon>
        <taxon>Branchiostomatidae</taxon>
        <taxon>Branchiostoma</taxon>
    </lineage>
</organism>
<feature type="compositionally biased region" description="Polar residues" evidence="3">
    <location>
        <begin position="492"/>
        <end position="501"/>
    </location>
</feature>
<dbReference type="PANTHER" id="PTHR10800:SF4">
    <property type="entry name" value="PULMONARY SURFACTANT-ASSOCIATED PROTEIN C"/>
    <property type="match status" value="1"/>
</dbReference>
<protein>
    <recommendedName>
        <fullName evidence="5">BRICHOS domain-containing protein</fullName>
    </recommendedName>
</protein>
<dbReference type="InterPro" id="IPR001729">
    <property type="entry name" value="SP-C"/>
</dbReference>
<dbReference type="PROSITE" id="PS50869">
    <property type="entry name" value="BRICHOS"/>
    <property type="match status" value="3"/>
</dbReference>
<feature type="region of interest" description="Disordered" evidence="3">
    <location>
        <begin position="887"/>
        <end position="906"/>
    </location>
</feature>
<dbReference type="Gene3D" id="3.30.390.150">
    <property type="match status" value="1"/>
</dbReference>
<evidence type="ECO:0000256" key="1">
    <source>
        <dbReference type="ARBA" id="ARBA00023157"/>
    </source>
</evidence>
<feature type="region of interest" description="Disordered" evidence="3">
    <location>
        <begin position="492"/>
        <end position="514"/>
    </location>
</feature>
<feature type="region of interest" description="Disordered" evidence="3">
    <location>
        <begin position="677"/>
        <end position="697"/>
    </location>
</feature>
<dbReference type="EMBL" id="GG666502">
    <property type="protein sequence ID" value="EEN61936.1"/>
    <property type="molecule type" value="Genomic_DNA"/>
</dbReference>
<sequence>MTSYDEKKTLPPAEVLPGGVFPDEIASIKKKVRGENTSRLKIGIAIGSVVLVILAVVGGTLLGLHLSRKPAVVVRSVQLAIEDEIIEETVEVDKEKDTETFRTSLSAYRFDGDEKCYVLYESLEEAEDTAELLEDLEQMEEGDVDAAERRPETFLSVDEERGHVERSVLSESMLEFCEGLKTHWAVKSSIQPTPTPGATEEEEEAEADAEIEEEMEVVSGTNGTSAVQEREKRWLTYRCYWATRNVCSRTCSRVCGKRRRRALTDGEPDQEVKKRAKRGWFRRVNHPICKMTSYDEKKTLPPVEALPGGVFPHEIAAIKKKARGENASRLKIGIAVGSVVLVILAVVGGTLLGLHLNRKPNVVVRSVQLAIEDEIMEETVEVDKEKDTETFRTVSSTGTSFVFRDMQKSLSAYRFDGDEKCYILDESLEESKDTTELLEDLEKMEEGEVDVAERQPETFLSVDEELGHTERSVLSESMLEFCKGLKTHWAVKSSTETSPTPGATVEEDEAEADAEMEVEVFSGTNGTSAVQQREKRVVGTLVCLWVTHNVCSHTCRNVCGKRRRRALLDGEPDQEVKKRAKRGWLFDFRRVVRTVGRVRSGRVSMATVMLFMGVVVLLILIQPAAAERPERSLLSILGDDEDGTEEIEDTADSIKKATRLSPQDFGRNLLQDTFHSENQPKMTSCEEKNALPPTEALPGGVFPDEIAAIKKKLKARGENGSRLKIGIAIGSVVLVILAVVGGTLLGLHLNRKPAVVVRSVQLALEDEILEETVEVDKEKDTETFRTVSSTGTSFVIRDMSNSLSAYRFNGDEKCYVLYESLEEAEDTAELLEDLEQMEEGEVDAAERRSEIFLSVDEERGHVERSVLSESMAEFCEGLRTHWAVKSSTETTPTPGATVEEEEAEANAEMEEEVLSGTNGTIAVQQRKKRVVGTRVCYWATRNICSRTCGRVCGKRRRRALTDGEPDQEVKKRAKRGWIRRVVRRVVSAVCRAVCTWGCRALRVKVCTWVG</sequence>
<feature type="domain" description="BRICHOS" evidence="5">
    <location>
        <begin position="89"/>
        <end position="185"/>
    </location>
</feature>
<evidence type="ECO:0000256" key="2">
    <source>
        <dbReference type="SAM" id="Coils"/>
    </source>
</evidence>
<dbReference type="Pfam" id="PF04089">
    <property type="entry name" value="BRICHOS"/>
    <property type="match status" value="1"/>
</dbReference>
<keyword evidence="2" id="KW-0175">Coiled coil</keyword>
<keyword evidence="1" id="KW-1015">Disulfide bond</keyword>
<feature type="transmembrane region" description="Helical" evidence="4">
    <location>
        <begin position="330"/>
        <end position="356"/>
    </location>
</feature>
<feature type="compositionally biased region" description="Low complexity" evidence="3">
    <location>
        <begin position="888"/>
        <end position="897"/>
    </location>
</feature>
<dbReference type="GO" id="GO:0005576">
    <property type="term" value="C:extracellular region"/>
    <property type="evidence" value="ECO:0007669"/>
    <property type="project" value="InterPro"/>
</dbReference>
<keyword evidence="4" id="KW-0472">Membrane</keyword>
<accession>C3YCY5</accession>
<feature type="compositionally biased region" description="Acidic residues" evidence="3">
    <location>
        <begin position="505"/>
        <end position="514"/>
    </location>
</feature>
<feature type="transmembrane region" description="Helical" evidence="4">
    <location>
        <begin position="725"/>
        <end position="749"/>
    </location>
</feature>
<reference evidence="6" key="1">
    <citation type="journal article" date="2008" name="Nature">
        <title>The amphioxus genome and the evolution of the chordate karyotype.</title>
        <authorList>
            <consortium name="US DOE Joint Genome Institute (JGI-PGF)"/>
            <person name="Putnam N.H."/>
            <person name="Butts T."/>
            <person name="Ferrier D.E.K."/>
            <person name="Furlong R.F."/>
            <person name="Hellsten U."/>
            <person name="Kawashima T."/>
            <person name="Robinson-Rechavi M."/>
            <person name="Shoguchi E."/>
            <person name="Terry A."/>
            <person name="Yu J.-K."/>
            <person name="Benito-Gutierrez E.L."/>
            <person name="Dubchak I."/>
            <person name="Garcia-Fernandez J."/>
            <person name="Gibson-Brown J.J."/>
            <person name="Grigoriev I.V."/>
            <person name="Horton A.C."/>
            <person name="de Jong P.J."/>
            <person name="Jurka J."/>
            <person name="Kapitonov V.V."/>
            <person name="Kohara Y."/>
            <person name="Kuroki Y."/>
            <person name="Lindquist E."/>
            <person name="Lucas S."/>
            <person name="Osoegawa K."/>
            <person name="Pennacchio L.A."/>
            <person name="Salamov A.A."/>
            <person name="Satou Y."/>
            <person name="Sauka-Spengler T."/>
            <person name="Schmutz J."/>
            <person name="Shin-I T."/>
            <person name="Toyoda A."/>
            <person name="Bronner-Fraser M."/>
            <person name="Fujiyama A."/>
            <person name="Holland L.Z."/>
            <person name="Holland P.W.H."/>
            <person name="Satoh N."/>
            <person name="Rokhsar D.S."/>
        </authorList>
    </citation>
    <scope>NUCLEOTIDE SEQUENCE [LARGE SCALE GENOMIC DNA]</scope>
    <source>
        <strain evidence="6">S238N-H82</strain>
        <tissue evidence="6">Testes</tissue>
    </source>
</reference>
<feature type="domain" description="BRICHOS" evidence="5">
    <location>
        <begin position="787"/>
        <end position="883"/>
    </location>
</feature>
<feature type="transmembrane region" description="Helical" evidence="4">
    <location>
        <begin position="603"/>
        <end position="621"/>
    </location>
</feature>
<gene>
    <name evidence="6" type="ORF">BRAFLDRAFT_87400</name>
</gene>
<feature type="coiled-coil region" evidence="2">
    <location>
        <begin position="821"/>
        <end position="848"/>
    </location>
</feature>
<dbReference type="SMART" id="SM01039">
    <property type="entry name" value="BRICHOS"/>
    <property type="match status" value="3"/>
</dbReference>
<evidence type="ECO:0000256" key="4">
    <source>
        <dbReference type="SAM" id="Phobius"/>
    </source>
</evidence>